<dbReference type="Pfam" id="PF20067">
    <property type="entry name" value="SSL_N"/>
    <property type="match status" value="1"/>
</dbReference>
<dbReference type="SUPFAM" id="SSF63829">
    <property type="entry name" value="Calcium-dependent phosphotriesterase"/>
    <property type="match status" value="1"/>
</dbReference>
<sequence>MKRVALLLIAVLALPLAYLLFWPVPIEPVAWQAPPAPERGEPNASGPDLAEAEKLGRDAGVGPEDVAVDKSGRLYAGYEDGRIRRLAADGSGAETLADTGGRPLGLAWAPDGSLVIADAEQGLLAMREDGSLRTLATAADGQALGFADDVDVAADGTIYFSDASTKFGYHAVMADILEHGGHGRLLRYEPTADETTVLADGLQFANGVAVGPDERYVLVTETGAYRVQRVWLEGPRAGETEVFIDNLPGLPDNISYDAERDIFWLALYAPRNPSLDFMADKPWLRKVTFRLPAALQPEPENLGFILGLDPSGRIVHNLQDSSADAYAPITSVEAAGDSLYLGSLLQPAIGRLPVPTGD</sequence>
<reference evidence="5 6" key="1">
    <citation type="submission" date="2023-09" db="EMBL/GenBank/DDBJ databases">
        <authorList>
            <person name="Rey-Velasco X."/>
        </authorList>
    </citation>
    <scope>NUCLEOTIDE SEQUENCE [LARGE SCALE GENOMIC DNA]</scope>
    <source>
        <strain evidence="5 6">P385</strain>
    </source>
</reference>
<dbReference type="PANTHER" id="PTHR10426">
    <property type="entry name" value="STRICTOSIDINE SYNTHASE-RELATED"/>
    <property type="match status" value="1"/>
</dbReference>
<comment type="similarity">
    <text evidence="1">Belongs to the strictosidine synthase family.</text>
</comment>
<dbReference type="Pfam" id="PF03088">
    <property type="entry name" value="Str_synth"/>
    <property type="match status" value="1"/>
</dbReference>
<dbReference type="InterPro" id="IPR011042">
    <property type="entry name" value="6-blade_b-propeller_TolB-like"/>
</dbReference>
<feature type="domain" description="Strictosidine synthase conserved region" evidence="4">
    <location>
        <begin position="148"/>
        <end position="234"/>
    </location>
</feature>
<gene>
    <name evidence="5" type="ORF">RM531_10700</name>
</gene>
<name>A0ABU3B9N5_9GAMM</name>
<keyword evidence="3" id="KW-0325">Glycoprotein</keyword>
<comment type="caution">
    <text evidence="5">The sequence shown here is derived from an EMBL/GenBank/DDBJ whole genome shotgun (WGS) entry which is preliminary data.</text>
</comment>
<dbReference type="Gene3D" id="2.120.10.30">
    <property type="entry name" value="TolB, C-terminal domain"/>
    <property type="match status" value="1"/>
</dbReference>
<keyword evidence="2" id="KW-0597">Phosphoprotein</keyword>
<protein>
    <submittedName>
        <fullName evidence="5">SMP-30/gluconolactonase/LRE family protein</fullName>
    </submittedName>
</protein>
<dbReference type="InterPro" id="IPR018119">
    <property type="entry name" value="Strictosidine_synth_cons-reg"/>
</dbReference>
<dbReference type="Proteomes" id="UP001259982">
    <property type="component" value="Unassembled WGS sequence"/>
</dbReference>
<dbReference type="EMBL" id="JAVRHY010000009">
    <property type="protein sequence ID" value="MDT0618944.1"/>
    <property type="molecule type" value="Genomic_DNA"/>
</dbReference>
<evidence type="ECO:0000256" key="2">
    <source>
        <dbReference type="ARBA" id="ARBA00022553"/>
    </source>
</evidence>
<keyword evidence="6" id="KW-1185">Reference proteome</keyword>
<evidence type="ECO:0000259" key="4">
    <source>
        <dbReference type="Pfam" id="PF03088"/>
    </source>
</evidence>
<evidence type="ECO:0000313" key="6">
    <source>
        <dbReference type="Proteomes" id="UP001259982"/>
    </source>
</evidence>
<accession>A0ABU3B9N5</accession>
<organism evidence="5 6">
    <name type="scientific">Spectribacter acetivorans</name>
    <dbReference type="NCBI Taxonomy" id="3075603"/>
    <lineage>
        <taxon>Bacteria</taxon>
        <taxon>Pseudomonadati</taxon>
        <taxon>Pseudomonadota</taxon>
        <taxon>Gammaproteobacteria</taxon>
        <taxon>Salinisphaerales</taxon>
        <taxon>Salinisphaeraceae</taxon>
        <taxon>Spectribacter</taxon>
    </lineage>
</organism>
<evidence type="ECO:0000256" key="1">
    <source>
        <dbReference type="ARBA" id="ARBA00009191"/>
    </source>
</evidence>
<dbReference type="PANTHER" id="PTHR10426:SF88">
    <property type="entry name" value="ADIPOCYTE PLASMA MEMBRANE-ASSOCIATED PROTEIN HEMOMUCIN-RELATED"/>
    <property type="match status" value="1"/>
</dbReference>
<evidence type="ECO:0000256" key="3">
    <source>
        <dbReference type="ARBA" id="ARBA00023180"/>
    </source>
</evidence>
<dbReference type="RefSeq" id="WP_311659216.1">
    <property type="nucleotide sequence ID" value="NZ_JAVRHY010000009.1"/>
</dbReference>
<evidence type="ECO:0000313" key="5">
    <source>
        <dbReference type="EMBL" id="MDT0618944.1"/>
    </source>
</evidence>
<proteinExistence type="inferred from homology"/>